<proteinExistence type="predicted"/>
<dbReference type="AlphaFoldDB" id="A0AAE3JAV5"/>
<dbReference type="Gene3D" id="1.20.140.160">
    <property type="match status" value="1"/>
</dbReference>
<keyword evidence="2" id="KW-1185">Reference proteome</keyword>
<evidence type="ECO:0000313" key="2">
    <source>
        <dbReference type="Proteomes" id="UP001198242"/>
    </source>
</evidence>
<gene>
    <name evidence="1" type="ORF">LKE05_13705</name>
</gene>
<dbReference type="Proteomes" id="UP001198242">
    <property type="component" value="Unassembled WGS sequence"/>
</dbReference>
<dbReference type="SUPFAM" id="SSF88659">
    <property type="entry name" value="Sigma3 and sigma4 domains of RNA polymerase sigma factors"/>
    <property type="match status" value="1"/>
</dbReference>
<sequence length="173" mass="20804">MGILCDLIVSAKDKNKDSLMEIINKFRPLIKKQAYALNYEDAENDLIVDMIELIYNMPFFQHDGQAVTYISTSIRHSYVKFLKQRIRLRENECIYDPDIIKNIENLSEDFEKKDLDLLFAIRKLNYNQKWVIIYKFFFMFKDKEIMNKLNISRQAVYNNKNKALKNLRKMLEQ</sequence>
<organism evidence="1 2">
    <name type="scientific">Hominilimicola fabiformis</name>
    <dbReference type="NCBI Taxonomy" id="2885356"/>
    <lineage>
        <taxon>Bacteria</taxon>
        <taxon>Bacillati</taxon>
        <taxon>Bacillota</taxon>
        <taxon>Clostridia</taxon>
        <taxon>Eubacteriales</taxon>
        <taxon>Oscillospiraceae</taxon>
        <taxon>Hominilimicola</taxon>
    </lineage>
</organism>
<dbReference type="InterPro" id="IPR013324">
    <property type="entry name" value="RNA_pol_sigma_r3/r4-like"/>
</dbReference>
<evidence type="ECO:0000313" key="1">
    <source>
        <dbReference type="EMBL" id="MCC2211836.1"/>
    </source>
</evidence>
<dbReference type="EMBL" id="JAJEQM010000029">
    <property type="protein sequence ID" value="MCC2211836.1"/>
    <property type="molecule type" value="Genomic_DNA"/>
</dbReference>
<name>A0AAE3JAV5_9FIRM</name>
<dbReference type="RefSeq" id="WP_295573128.1">
    <property type="nucleotide sequence ID" value="NZ_JAJEQM010000029.1"/>
</dbReference>
<protein>
    <submittedName>
        <fullName evidence="1">Sigma-70 family RNA polymerase sigma factor</fullName>
    </submittedName>
</protein>
<accession>A0AAE3JAV5</accession>
<reference evidence="1 2" key="1">
    <citation type="submission" date="2021-10" db="EMBL/GenBank/DDBJ databases">
        <title>Anaerobic single-cell dispensing facilitates the cultivation of human gut bacteria.</title>
        <authorList>
            <person name="Afrizal A."/>
        </authorList>
    </citation>
    <scope>NUCLEOTIDE SEQUENCE [LARGE SCALE GENOMIC DNA]</scope>
    <source>
        <strain evidence="1 2">CLA-AA-H232</strain>
    </source>
</reference>
<comment type="caution">
    <text evidence="1">The sequence shown here is derived from an EMBL/GenBank/DDBJ whole genome shotgun (WGS) entry which is preliminary data.</text>
</comment>